<gene>
    <name evidence="3" type="ordered locus">MYPE7320</name>
</gene>
<evidence type="ECO:0000259" key="2">
    <source>
        <dbReference type="Pfam" id="PF04200"/>
    </source>
</evidence>
<proteinExistence type="predicted"/>
<feature type="domain" description="Lipoprotein-associated type-17" evidence="2">
    <location>
        <begin position="789"/>
        <end position="873"/>
    </location>
</feature>
<reference evidence="3 4" key="1">
    <citation type="journal article" date="2002" name="Nucleic Acids Res.">
        <title>The complete genomic sequence of Mycoplasma penetrans, an intracellular bacterial pathogen in humans.</title>
        <authorList>
            <person name="Sasaki Y."/>
            <person name="Ishikawa J."/>
            <person name="Yamashita A."/>
            <person name="Oshima K."/>
            <person name="Kenri T."/>
            <person name="Furuya K."/>
            <person name="Yoshino C."/>
            <person name="Horino A."/>
            <person name="Shiba T."/>
            <person name="Sasaki T."/>
            <person name="Hattori M."/>
        </authorList>
    </citation>
    <scope>NUCLEOTIDE SEQUENCE [LARGE SCALE GENOMIC DNA]</scope>
    <source>
        <strain evidence="3 4">HF-2</strain>
    </source>
</reference>
<dbReference type="Pfam" id="PF04200">
    <property type="entry name" value="Lipoprotein_17"/>
    <property type="match status" value="4"/>
</dbReference>
<evidence type="ECO:0000313" key="3">
    <source>
        <dbReference type="EMBL" id="BAC44526.1"/>
    </source>
</evidence>
<dbReference type="eggNOG" id="ENOG5030N7C">
    <property type="taxonomic scope" value="Bacteria"/>
</dbReference>
<protein>
    <recommendedName>
        <fullName evidence="2">Lipoprotein-associated type-17 domain-containing protein</fullName>
    </recommendedName>
</protein>
<dbReference type="InterPro" id="IPR007326">
    <property type="entry name" value="Lipoprotein-assoc_dom"/>
</dbReference>
<name>Q8EV35_MALP2</name>
<dbReference type="Proteomes" id="UP000002522">
    <property type="component" value="Chromosome"/>
</dbReference>
<dbReference type="KEGG" id="mpe:MYPE7320"/>
<sequence length="1106" mass="121379">MGLSIGLSLNNLNSSSIINTKSINQATSSSDLIPSESNDQNANLSTTSGPVTFTGNKISALDWYGNQLWTLDLAQNIADASGAKPGTSYNDGSWQRAWFNWDYNRATNLIWVLGFWSKTTKTQPILGIDASTGEIKHSHDISYSSAGLNITAVNSSYRFITALSSGKVMVYGGAAFHYEAKGLLYDPTSNSVSLVSGDSADQSILPKGDTSYGSNYRWYFFNLMPIADNKNIVEVVNYANSSGLTGDQGNGLANYNTYFLLVDDSLNMISKTDSTWSKPVKVADGMQNYRNTAITPQRDYYMMLDGKVVTVVYNTAIVIDASGSSVQVGTYPMSESKWIKSWAFDSNQNLYFKFKDEKKIYKVSGNVWNSLNGGTATTVTPTTYLDLDGFADTKPCADNLMIYNVYGYTGQLLLINSHYSPYINLTTNPEITSDNNSSNYGLAFAITQNSNQQDKGDYKGTLNGPNSFQKAADFDINASVLNSKLPSEITRSDLELQNGGILKEADVAKWPPFTISEINDETGTFKVTVNLYQIPWFVDTLPSDATPKTITKSFTAQKISTKVSWKTLSETSDYDFLNMKPSTITAQDVTNLDPFQVSFQSQTITNSQGVQLYPKKTYSVGTTNDATGEVEVKISYEYVPMGVTYTNSSSVKTYTSSTKYTVFKTTDTATFKFVGQTASSSSTRIDVTTTPQLKNLLSANTLPSSFDSLNSSNNSTNSSFLQFVNTSDSKGYPISKMNFRVSSNDTNGELTITATMPSQYSPNGSAQTFSVTYTNLNKSSNYGFNFKTTTNTIDGNAFSTMLPSVVTEGNIINNLIEYTGFNSNDFTITKTANDAEGTLVVSIELNRNYASQVGNGNSGFTNYTASYTFTGFMNSDQFNQRFNVSFVSDTSEKLLALKQMQVSQIYSDLTDANKTLTLSDGSTYKDVKELMEKLLVESLGTSIPQNWSSQSSISATMYVDNSQGTASFYLNIPKDLIDGSETDLNLVVNYTGFVKGNVDSTDDNLSFVANNMLKSFLVSNGSFTAEQFDNLTPLEFSNWLKENNNENALKLISYKSGQYQTILNGTTGYTVSVITNETQRTVSIYINFDGITNSQSLSEYSIQYSI</sequence>
<evidence type="ECO:0000256" key="1">
    <source>
        <dbReference type="SAM" id="MobiDB-lite"/>
    </source>
</evidence>
<dbReference type="HOGENOM" id="CLU_276578_0_0_14"/>
<feature type="domain" description="Lipoprotein-associated type-17" evidence="2">
    <location>
        <begin position="468"/>
        <end position="540"/>
    </location>
</feature>
<dbReference type="InParanoid" id="Q8EV35"/>
<feature type="domain" description="Lipoprotein-associated type-17" evidence="2">
    <location>
        <begin position="562"/>
        <end position="656"/>
    </location>
</feature>
<organism evidence="3 4">
    <name type="scientific">Malacoplasma penetrans (strain HF-2)</name>
    <name type="common">Mycoplasma penetrans</name>
    <dbReference type="NCBI Taxonomy" id="272633"/>
    <lineage>
        <taxon>Bacteria</taxon>
        <taxon>Bacillati</taxon>
        <taxon>Mycoplasmatota</taxon>
        <taxon>Mycoplasmoidales</taxon>
        <taxon>Mycoplasmoidaceae</taxon>
        <taxon>Malacoplasma</taxon>
    </lineage>
</organism>
<keyword evidence="4" id="KW-1185">Reference proteome</keyword>
<dbReference type="EMBL" id="BA000026">
    <property type="protein sequence ID" value="BAC44526.1"/>
    <property type="molecule type" value="Genomic_DNA"/>
</dbReference>
<dbReference type="AlphaFoldDB" id="Q8EV35"/>
<feature type="region of interest" description="Disordered" evidence="1">
    <location>
        <begin position="29"/>
        <end position="48"/>
    </location>
</feature>
<accession>Q8EV35</accession>
<evidence type="ECO:0000313" key="4">
    <source>
        <dbReference type="Proteomes" id="UP000002522"/>
    </source>
</evidence>
<feature type="domain" description="Lipoprotein-associated type-17" evidence="2">
    <location>
        <begin position="689"/>
        <end position="778"/>
    </location>
</feature>